<accession>A0A0A0DHT9</accession>
<gene>
    <name evidence="5" type="ORF">SSIN_0473</name>
</gene>
<evidence type="ECO:0000256" key="3">
    <source>
        <dbReference type="ARBA" id="ARBA00048447"/>
    </source>
</evidence>
<dbReference type="GO" id="GO:0004731">
    <property type="term" value="F:purine-nucleoside phosphorylase activity"/>
    <property type="evidence" value="ECO:0007669"/>
    <property type="project" value="TreeGrafter"/>
</dbReference>
<dbReference type="GO" id="GO:0005829">
    <property type="term" value="C:cytosol"/>
    <property type="evidence" value="ECO:0007669"/>
    <property type="project" value="TreeGrafter"/>
</dbReference>
<evidence type="ECO:0000256" key="2">
    <source>
        <dbReference type="ARBA" id="ARBA00021980"/>
    </source>
</evidence>
<dbReference type="EMBL" id="JPEN01000038">
    <property type="protein sequence ID" value="KGM37679.1"/>
    <property type="molecule type" value="Genomic_DNA"/>
</dbReference>
<dbReference type="Gene3D" id="3.40.50.1580">
    <property type="entry name" value="Nucleoside phosphorylase domain"/>
    <property type="match status" value="1"/>
</dbReference>
<dbReference type="Proteomes" id="UP000030019">
    <property type="component" value="Unassembled WGS sequence"/>
</dbReference>
<comment type="caution">
    <text evidence="5">The sequence shown here is derived from an EMBL/GenBank/DDBJ whole genome shotgun (WGS) entry which is preliminary data.</text>
</comment>
<dbReference type="EC" id="2.4.2.3" evidence="1"/>
<dbReference type="InterPro" id="IPR000845">
    <property type="entry name" value="Nucleoside_phosphorylase_d"/>
</dbReference>
<dbReference type="PANTHER" id="PTHR43691">
    <property type="entry name" value="URIDINE PHOSPHORYLASE"/>
    <property type="match status" value="1"/>
</dbReference>
<dbReference type="eggNOG" id="COG2820">
    <property type="taxonomic scope" value="Bacteria"/>
</dbReference>
<proteinExistence type="predicted"/>
<evidence type="ECO:0000256" key="1">
    <source>
        <dbReference type="ARBA" id="ARBA00011888"/>
    </source>
</evidence>
<reference evidence="5 6" key="1">
    <citation type="submission" date="2014-06" db="EMBL/GenBank/DDBJ databases">
        <authorList>
            <person name="Teng J.L."/>
            <person name="Huang Y."/>
            <person name="Tse H."/>
            <person name="Lau S.K."/>
            <person name="Woo P.C."/>
        </authorList>
    </citation>
    <scope>NUCLEOTIDE SEQUENCE [LARGE SCALE GENOMIC DNA]</scope>
    <source>
        <strain evidence="5 6">HKU4</strain>
    </source>
</reference>
<dbReference type="AlphaFoldDB" id="A0A0A0DHT9"/>
<dbReference type="PATRIC" id="fig|176090.4.peg.466"/>
<dbReference type="GO" id="GO:0004850">
    <property type="term" value="F:uridine phosphorylase activity"/>
    <property type="evidence" value="ECO:0007669"/>
    <property type="project" value="UniProtKB-EC"/>
</dbReference>
<dbReference type="GO" id="GO:0006152">
    <property type="term" value="P:purine nucleoside catabolic process"/>
    <property type="evidence" value="ECO:0007669"/>
    <property type="project" value="TreeGrafter"/>
</dbReference>
<sequence length="253" mass="28040">MILEEFDQNRKAIINPEDLIEPIEGFPQTAVSCFAHETFARMLADFDHELITTTSMANIEIPIYRVFADGRELALFNAPVGAPACVAILEDLIAFGMKQLVLFGTCGVLDEEIRETSIIIPTAALRDEGTSYHYQPASSELEVNAGLQDFLLNFLDQRGISHSLGKVWTTDGIYRETADKLRKRKEAGAVCVDMECSAVAALAAFRGINICHFFYAADHLSEEAWDMRNLANHTDLDEKDKVANLAIQIALAL</sequence>
<dbReference type="PANTHER" id="PTHR43691:SF11">
    <property type="entry name" value="FI09636P-RELATED"/>
    <property type="match status" value="1"/>
</dbReference>
<name>A0A0A0DHT9_9STRE</name>
<dbReference type="CDD" id="cd09007">
    <property type="entry name" value="NP-I_spr0068"/>
    <property type="match status" value="1"/>
</dbReference>
<dbReference type="STRING" id="176090.SSIN_0473"/>
<keyword evidence="6" id="KW-1185">Reference proteome</keyword>
<protein>
    <recommendedName>
        <fullName evidence="2">Uridine phosphorylase</fullName>
        <ecNumber evidence="1">2.4.2.3</ecNumber>
    </recommendedName>
</protein>
<evidence type="ECO:0000259" key="4">
    <source>
        <dbReference type="Pfam" id="PF01048"/>
    </source>
</evidence>
<organism evidence="5 6">
    <name type="scientific">Streptococcus sinensis</name>
    <dbReference type="NCBI Taxonomy" id="176090"/>
    <lineage>
        <taxon>Bacteria</taxon>
        <taxon>Bacillati</taxon>
        <taxon>Bacillota</taxon>
        <taxon>Bacilli</taxon>
        <taxon>Lactobacillales</taxon>
        <taxon>Streptococcaceae</taxon>
        <taxon>Streptococcus</taxon>
    </lineage>
</organism>
<evidence type="ECO:0000313" key="6">
    <source>
        <dbReference type="Proteomes" id="UP000030019"/>
    </source>
</evidence>
<keyword evidence="5" id="KW-0328">Glycosyltransferase</keyword>
<feature type="domain" description="Nucleoside phosphorylase" evidence="4">
    <location>
        <begin position="60"/>
        <end position="233"/>
    </location>
</feature>
<dbReference type="RefSeq" id="WP_037615261.1">
    <property type="nucleotide sequence ID" value="NZ_JPEN01000038.1"/>
</dbReference>
<evidence type="ECO:0000313" key="5">
    <source>
        <dbReference type="EMBL" id="KGM37679.1"/>
    </source>
</evidence>
<keyword evidence="5" id="KW-0808">Transferase</keyword>
<dbReference type="InterPro" id="IPR035994">
    <property type="entry name" value="Nucleoside_phosphorylase_sf"/>
</dbReference>
<dbReference type="SUPFAM" id="SSF53167">
    <property type="entry name" value="Purine and uridine phosphorylases"/>
    <property type="match status" value="1"/>
</dbReference>
<dbReference type="Pfam" id="PF01048">
    <property type="entry name" value="PNP_UDP_1"/>
    <property type="match status" value="1"/>
</dbReference>
<comment type="catalytic activity">
    <reaction evidence="3">
        <text>uridine + phosphate = alpha-D-ribose 1-phosphate + uracil</text>
        <dbReference type="Rhea" id="RHEA:24388"/>
        <dbReference type="ChEBI" id="CHEBI:16704"/>
        <dbReference type="ChEBI" id="CHEBI:17568"/>
        <dbReference type="ChEBI" id="CHEBI:43474"/>
        <dbReference type="ChEBI" id="CHEBI:57720"/>
        <dbReference type="EC" id="2.4.2.3"/>
    </reaction>
</comment>